<reference evidence="3" key="2">
    <citation type="submission" date="2020-09" db="EMBL/GenBank/DDBJ databases">
        <authorList>
            <person name="Sun Q."/>
            <person name="Kim S."/>
        </authorList>
    </citation>
    <scope>NUCLEOTIDE SEQUENCE</scope>
    <source>
        <strain evidence="3">KCTC 23224</strain>
    </source>
</reference>
<comment type="caution">
    <text evidence="3">The sequence shown here is derived from an EMBL/GenBank/DDBJ whole genome shotgun (WGS) entry which is preliminary data.</text>
</comment>
<dbReference type="Gene3D" id="3.40.50.300">
    <property type="entry name" value="P-loop containing nucleotide triphosphate hydrolases"/>
    <property type="match status" value="1"/>
</dbReference>
<dbReference type="Pfam" id="PF13538">
    <property type="entry name" value="UvrD_C_2"/>
    <property type="match status" value="1"/>
</dbReference>
<dbReference type="PANTHER" id="PTHR11070:SF2">
    <property type="entry name" value="ATP-DEPENDENT DNA HELICASE SRS2"/>
    <property type="match status" value="1"/>
</dbReference>
<protein>
    <recommendedName>
        <fullName evidence="1">DNA 3'-5' helicase II</fullName>
    </recommendedName>
</protein>
<dbReference type="GO" id="GO:0043138">
    <property type="term" value="F:3'-5' DNA helicase activity"/>
    <property type="evidence" value="ECO:0007669"/>
    <property type="project" value="TreeGrafter"/>
</dbReference>
<dbReference type="SUPFAM" id="SSF52540">
    <property type="entry name" value="P-loop containing nucleoside triphosphate hydrolases"/>
    <property type="match status" value="1"/>
</dbReference>
<dbReference type="AlphaFoldDB" id="A0A8J3G5T3"/>
<evidence type="ECO:0000313" key="3">
    <source>
        <dbReference type="EMBL" id="GHB40002.1"/>
    </source>
</evidence>
<dbReference type="GO" id="GO:0003677">
    <property type="term" value="F:DNA binding"/>
    <property type="evidence" value="ECO:0007669"/>
    <property type="project" value="InterPro"/>
</dbReference>
<feature type="domain" description="UvrD-like helicase C-terminal" evidence="2">
    <location>
        <begin position="2"/>
        <end position="47"/>
    </location>
</feature>
<accession>A0A8J3G5T3</accession>
<proteinExistence type="predicted"/>
<dbReference type="InterPro" id="IPR027417">
    <property type="entry name" value="P-loop_NTPase"/>
</dbReference>
<evidence type="ECO:0000313" key="4">
    <source>
        <dbReference type="Proteomes" id="UP000642809"/>
    </source>
</evidence>
<evidence type="ECO:0000259" key="2">
    <source>
        <dbReference type="Pfam" id="PF13538"/>
    </source>
</evidence>
<organism evidence="3 4">
    <name type="scientific">Mongoliitalea lutea</name>
    <dbReference type="NCBI Taxonomy" id="849756"/>
    <lineage>
        <taxon>Bacteria</taxon>
        <taxon>Pseudomonadati</taxon>
        <taxon>Bacteroidota</taxon>
        <taxon>Cytophagia</taxon>
        <taxon>Cytophagales</taxon>
        <taxon>Cyclobacteriaceae</taxon>
        <taxon>Mongoliitalea</taxon>
    </lineage>
</organism>
<reference evidence="3" key="1">
    <citation type="journal article" date="2014" name="Int. J. Syst. Evol. Microbiol.">
        <title>Complete genome sequence of Corynebacterium casei LMG S-19264T (=DSM 44701T), isolated from a smear-ripened cheese.</title>
        <authorList>
            <consortium name="US DOE Joint Genome Institute (JGI-PGF)"/>
            <person name="Walter F."/>
            <person name="Albersmeier A."/>
            <person name="Kalinowski J."/>
            <person name="Ruckert C."/>
        </authorList>
    </citation>
    <scope>NUCLEOTIDE SEQUENCE</scope>
    <source>
        <strain evidence="3">KCTC 23224</strain>
    </source>
</reference>
<dbReference type="PANTHER" id="PTHR11070">
    <property type="entry name" value="UVRD / RECB / PCRA DNA HELICASE FAMILY MEMBER"/>
    <property type="match status" value="1"/>
</dbReference>
<dbReference type="InterPro" id="IPR000212">
    <property type="entry name" value="DNA_helicase_UvrD/REP"/>
</dbReference>
<dbReference type="GO" id="GO:0000725">
    <property type="term" value="P:recombinational repair"/>
    <property type="evidence" value="ECO:0007669"/>
    <property type="project" value="TreeGrafter"/>
</dbReference>
<gene>
    <name evidence="3" type="ORF">GCM10008106_21460</name>
</gene>
<dbReference type="RefSeq" id="WP_189582032.1">
    <property type="nucleotide sequence ID" value="NZ_BMYF01000012.1"/>
</dbReference>
<dbReference type="Proteomes" id="UP000642809">
    <property type="component" value="Unassembled WGS sequence"/>
</dbReference>
<dbReference type="EMBL" id="BMYF01000012">
    <property type="protein sequence ID" value="GHB40002.1"/>
    <property type="molecule type" value="Genomic_DNA"/>
</dbReference>
<name>A0A8J3G5T3_9BACT</name>
<dbReference type="InterPro" id="IPR027785">
    <property type="entry name" value="UvrD-like_helicase_C"/>
</dbReference>
<evidence type="ECO:0000256" key="1">
    <source>
        <dbReference type="ARBA" id="ARBA00034923"/>
    </source>
</evidence>
<keyword evidence="4" id="KW-1185">Reference proteome</keyword>
<sequence length="55" mass="6359">MVLVSTIHKAKGKEFDEVFLMLSNATCVDNSERRLLYVGMTRAKSRLSTHYREII</sequence>
<dbReference type="GO" id="GO:0005524">
    <property type="term" value="F:ATP binding"/>
    <property type="evidence" value="ECO:0007669"/>
    <property type="project" value="InterPro"/>
</dbReference>